<evidence type="ECO:0000313" key="9">
    <source>
        <dbReference type="EMBL" id="CAD7589950.1"/>
    </source>
</evidence>
<comment type="similarity">
    <text evidence="3">Belongs to the PMEPA1 family.</text>
</comment>
<dbReference type="GO" id="GO:0009968">
    <property type="term" value="P:negative regulation of signal transduction"/>
    <property type="evidence" value="ECO:0007669"/>
    <property type="project" value="UniProtKB-KW"/>
</dbReference>
<protein>
    <submittedName>
        <fullName evidence="9">Uncharacterized protein</fullName>
    </submittedName>
</protein>
<dbReference type="GO" id="GO:0031901">
    <property type="term" value="C:early endosome membrane"/>
    <property type="evidence" value="ECO:0007669"/>
    <property type="project" value="UniProtKB-SubCell"/>
</dbReference>
<reference evidence="9" key="1">
    <citation type="submission" date="2020-11" db="EMBL/GenBank/DDBJ databases">
        <authorList>
            <person name="Tran Van P."/>
        </authorList>
    </citation>
    <scope>NUCLEOTIDE SEQUENCE</scope>
</reference>
<dbReference type="InterPro" id="IPR043445">
    <property type="entry name" value="TMEPAI/LRAD4"/>
</dbReference>
<proteinExistence type="inferred from homology"/>
<evidence type="ECO:0000256" key="1">
    <source>
        <dbReference type="ARBA" id="ARBA00004146"/>
    </source>
</evidence>
<dbReference type="GO" id="GO:0070412">
    <property type="term" value="F:R-SMAD binding"/>
    <property type="evidence" value="ECO:0007669"/>
    <property type="project" value="InterPro"/>
</dbReference>
<gene>
    <name evidence="9" type="ORF">TGEB3V08_LOCUS3838</name>
</gene>
<keyword evidence="8" id="KW-0472">Membrane</keyword>
<keyword evidence="5" id="KW-0734">Signal transduction inhibitor</keyword>
<sequence>MASNFRFRGFYTKELHLYSQSWISSFPTPCAMSVCKPNLTQHAWVAQRPSPAWCKMLSNEEAAQRDRAVRLHSVHTDLELDLPPNIALPDGEEIPYGSATRLHIRDTEQEREIYQKCIRPPPNRTVFDGESPPPYRSCSAGLLSLGGSSDWSSSDCSGVIRCHSMSSSSKSIPPAVLVPSRTRRLSAFSDARDTGGGTLANLTMVPCKAEPRTSTRR</sequence>
<evidence type="ECO:0000256" key="5">
    <source>
        <dbReference type="ARBA" id="ARBA00022700"/>
    </source>
</evidence>
<evidence type="ECO:0000256" key="4">
    <source>
        <dbReference type="ARBA" id="ARBA00022692"/>
    </source>
</evidence>
<keyword evidence="7" id="KW-1133">Transmembrane helix</keyword>
<evidence type="ECO:0000256" key="8">
    <source>
        <dbReference type="ARBA" id="ARBA00023136"/>
    </source>
</evidence>
<evidence type="ECO:0000256" key="2">
    <source>
        <dbReference type="ARBA" id="ARBA00004190"/>
    </source>
</evidence>
<dbReference type="EMBL" id="OE840258">
    <property type="protein sequence ID" value="CAD7589950.1"/>
    <property type="molecule type" value="Genomic_DNA"/>
</dbReference>
<dbReference type="GO" id="GO:0000139">
    <property type="term" value="C:Golgi membrane"/>
    <property type="evidence" value="ECO:0007669"/>
    <property type="project" value="TreeGrafter"/>
</dbReference>
<comment type="subcellular location">
    <subcellularLocation>
        <location evidence="1">Early endosome membrane</location>
    </subcellularLocation>
    <subcellularLocation>
        <location evidence="2">Endosome membrane</location>
        <topology evidence="2">Single-pass membrane protein</topology>
    </subcellularLocation>
</comment>
<accession>A0A7R9JV16</accession>
<keyword evidence="6" id="KW-0967">Endosome</keyword>
<dbReference type="AlphaFoldDB" id="A0A7R9JV16"/>
<evidence type="ECO:0000256" key="6">
    <source>
        <dbReference type="ARBA" id="ARBA00022753"/>
    </source>
</evidence>
<organism evidence="9">
    <name type="scientific">Timema genevievae</name>
    <name type="common">Walking stick</name>
    <dbReference type="NCBI Taxonomy" id="629358"/>
    <lineage>
        <taxon>Eukaryota</taxon>
        <taxon>Metazoa</taxon>
        <taxon>Ecdysozoa</taxon>
        <taxon>Arthropoda</taxon>
        <taxon>Hexapoda</taxon>
        <taxon>Insecta</taxon>
        <taxon>Pterygota</taxon>
        <taxon>Neoptera</taxon>
        <taxon>Polyneoptera</taxon>
        <taxon>Phasmatodea</taxon>
        <taxon>Timematodea</taxon>
        <taxon>Timematoidea</taxon>
        <taxon>Timematidae</taxon>
        <taxon>Timema</taxon>
    </lineage>
</organism>
<dbReference type="PANTHER" id="PTHR16514">
    <property type="entry name" value="LOW DENSITY LIPOPROTEIN RECEPTOR CLASS A DOMAIN-CONTAINING 4A"/>
    <property type="match status" value="1"/>
</dbReference>
<dbReference type="PANTHER" id="PTHR16514:SF3">
    <property type="entry name" value="LOW-DENSITY LIPOPROTEIN RECEPTOR CLASS A DOMAIN-CONTAINING PROTEIN 4-LIKE ISOFORM X1"/>
    <property type="match status" value="1"/>
</dbReference>
<evidence type="ECO:0000256" key="3">
    <source>
        <dbReference type="ARBA" id="ARBA00009908"/>
    </source>
</evidence>
<keyword evidence="4" id="KW-0812">Transmembrane</keyword>
<evidence type="ECO:0000256" key="7">
    <source>
        <dbReference type="ARBA" id="ARBA00022989"/>
    </source>
</evidence>
<name>A0A7R9JV16_TIMGE</name>